<dbReference type="InterPro" id="IPR014710">
    <property type="entry name" value="RmlC-like_jellyroll"/>
</dbReference>
<comment type="caution">
    <text evidence="9">The sequence shown here is derived from an EMBL/GenBank/DDBJ whole genome shotgun (WGS) entry which is preliminary data.</text>
</comment>
<dbReference type="GO" id="GO:0016491">
    <property type="term" value="F:oxidoreductase activity"/>
    <property type="evidence" value="ECO:0007669"/>
    <property type="project" value="UniProtKB-KW"/>
</dbReference>
<feature type="compositionally biased region" description="Basic and acidic residues" evidence="7">
    <location>
        <begin position="944"/>
        <end position="953"/>
    </location>
</feature>
<sequence>MMSVESSLCRSSLQFCSFCSSYLLPCFREHAKDILTSSFLQNFIHFLRENGQANPDAELTPHAREVLLEVFLLLRQIFFSSASSLSSSSSSLSSSSSSLSSSSSSLCFSSLSGDVDSSPDLRQKDAVAEISEKKNSDHEKEREDEEKEKEERGDEDTWIVDKVTYDEDEQDEEKMNGEETKKVQKKKKNEAAAHSPSSSLVVSDGEKENKNASWLEEGEREEDLSVAEIDVFIGEEERYIKTKDEDNDGYQVFSKEHQPEVCNFLPPKEKTGDDARFLSLFRTEEEMKKRKKRKRRTCVGCLVSFFCHCKDINRNKCPRTEKQISASSSSSPLSSSSSSFFSSSTSFPVWLEELKCSVDELHAVSWRRLHSGVWSEVPDTWRSLYSFSCLLLSLIYISFHTFLWEAWIDPRFLHVTFQEKIKEKHGKGEETKEKEMKERKKKNGEEGEERCRGVGMRGDDHYEMNKREGVKEEIVCFRDGSGKEEEREENDDRDREEEEVEGCLSSFFMKKRRCNRYLRLAYHYSDLGLILGNPDTPVYSSILSLIQHLEKISSSSFSSFSSSSFCSSPCLDPCKKRLHHDSTNATYSPSLLSQSESSLASRQKPTEEEKETEDGGEELGTEERDVELKKKKNEEEETVMKNEEKRNEEEKRKGREEQIWGMRLVQSIDAGDLSLESFLVDFVGKEIPLLIKGGASHWPAVRKWRDWGELKKTLKNRLLPIEVGRAYTQKNWTQRLMRGEEFFRRSRISDQGQNEEEEEREEEEEAEEEEEGDDDGEVEEEAQGGGEEEEGEGGGEEGEEEAEEEEEGEEEEEEQEVLYMAQHGLFEQVPSLKVDCPMPDLAICASKKLEKLPIRLVWIGPQSTISPAHTDEWENLFVQVLGYKRLQLFPPSAHRSLYPYQKGPLTNTSGVPVDLFLLPPPSLPVEGKKEETEERDDENEDGGDDRKMKKEGNFSDTGGVKLCEEKKKKKRRDSSLSYDDTGLINEVDDEEESIQKRRKVREEKEEENVGIFDREKEKERHVETSVGEDRRSSHLPRIKKLSLPSPKYDLDYLDKPTLQEEEEEKEKKVETRGANLSQKNEDDACRDVEKSLKGSDWNGRRMKSFGRKKEEENDEKKDLSGKIEEEEEREENEEEKGKTKRKEREKKRKKIAADFPLFDRSLGFEVYVHPGDMLYIPKLWWHFVKAESASVSVSHWFS</sequence>
<dbReference type="GeneID" id="94424521"/>
<feature type="compositionally biased region" description="Acidic residues" evidence="7">
    <location>
        <begin position="933"/>
        <end position="943"/>
    </location>
</feature>
<dbReference type="PROSITE" id="PS51184">
    <property type="entry name" value="JMJC"/>
    <property type="match status" value="1"/>
</dbReference>
<dbReference type="SUPFAM" id="SSF51197">
    <property type="entry name" value="Clavaminate synthase-like"/>
    <property type="match status" value="2"/>
</dbReference>
<evidence type="ECO:0000313" key="9">
    <source>
        <dbReference type="EMBL" id="PHJ25040.1"/>
    </source>
</evidence>
<keyword evidence="3" id="KW-0479">Metal-binding</keyword>
<feature type="compositionally biased region" description="Basic residues" evidence="7">
    <location>
        <begin position="1138"/>
        <end position="1148"/>
    </location>
</feature>
<dbReference type="Gene3D" id="2.60.120.10">
    <property type="entry name" value="Jelly Rolls"/>
    <property type="match status" value="1"/>
</dbReference>
<feature type="compositionally biased region" description="Acidic residues" evidence="7">
    <location>
        <begin position="608"/>
        <end position="620"/>
    </location>
</feature>
<feature type="compositionally biased region" description="Basic and acidic residues" evidence="7">
    <location>
        <begin position="621"/>
        <end position="655"/>
    </location>
</feature>
<accession>A0A2C6KYM3</accession>
<feature type="compositionally biased region" description="Basic and acidic residues" evidence="7">
    <location>
        <begin position="1107"/>
        <end position="1123"/>
    </location>
</feature>
<evidence type="ECO:0000256" key="1">
    <source>
        <dbReference type="ARBA" id="ARBA00001954"/>
    </source>
</evidence>
<dbReference type="VEuPathDB" id="ToxoDB:CSUI_001104"/>
<feature type="compositionally biased region" description="Basic and acidic residues" evidence="7">
    <location>
        <begin position="128"/>
        <end position="141"/>
    </location>
</feature>
<dbReference type="GO" id="GO:0008168">
    <property type="term" value="F:methyltransferase activity"/>
    <property type="evidence" value="ECO:0007669"/>
    <property type="project" value="UniProtKB-KW"/>
</dbReference>
<dbReference type="RefSeq" id="XP_067926712.1">
    <property type="nucleotide sequence ID" value="XM_068061310.1"/>
</dbReference>
<feature type="region of interest" description="Disordered" evidence="7">
    <location>
        <begin position="744"/>
        <end position="816"/>
    </location>
</feature>
<dbReference type="EMBL" id="MIGC01000434">
    <property type="protein sequence ID" value="PHJ25040.1"/>
    <property type="molecule type" value="Genomic_DNA"/>
</dbReference>
<feature type="compositionally biased region" description="Basic and acidic residues" evidence="7">
    <location>
        <begin position="1079"/>
        <end position="1093"/>
    </location>
</feature>
<dbReference type="GO" id="GO:0046872">
    <property type="term" value="F:metal ion binding"/>
    <property type="evidence" value="ECO:0007669"/>
    <property type="project" value="UniProtKB-KW"/>
</dbReference>
<evidence type="ECO:0000256" key="2">
    <source>
        <dbReference type="ARBA" id="ARBA00004123"/>
    </source>
</evidence>
<dbReference type="GO" id="GO:0032259">
    <property type="term" value="P:methylation"/>
    <property type="evidence" value="ECO:0007669"/>
    <property type="project" value="UniProtKB-KW"/>
</dbReference>
<dbReference type="PANTHER" id="PTHR12461:SF106">
    <property type="entry name" value="BIFUNCTIONAL PEPTIDASE AND ARGINYL-HYDROXYLASE JMJD5"/>
    <property type="match status" value="1"/>
</dbReference>
<organism evidence="9 10">
    <name type="scientific">Cystoisospora suis</name>
    <dbReference type="NCBI Taxonomy" id="483139"/>
    <lineage>
        <taxon>Eukaryota</taxon>
        <taxon>Sar</taxon>
        <taxon>Alveolata</taxon>
        <taxon>Apicomplexa</taxon>
        <taxon>Conoidasida</taxon>
        <taxon>Coccidia</taxon>
        <taxon>Eucoccidiorida</taxon>
        <taxon>Eimeriorina</taxon>
        <taxon>Sarcocystidae</taxon>
        <taxon>Cystoisospora</taxon>
    </lineage>
</organism>
<feature type="region of interest" description="Disordered" evidence="7">
    <location>
        <begin position="423"/>
        <end position="455"/>
    </location>
</feature>
<dbReference type="PANTHER" id="PTHR12461">
    <property type="entry name" value="HYPOXIA-INDUCIBLE FACTOR 1 ALPHA INHIBITOR-RELATED"/>
    <property type="match status" value="1"/>
</dbReference>
<evidence type="ECO:0000256" key="5">
    <source>
        <dbReference type="ARBA" id="ARBA00023004"/>
    </source>
</evidence>
<keyword evidence="10" id="KW-1185">Reference proteome</keyword>
<keyword evidence="9" id="KW-0808">Transferase</keyword>
<reference evidence="9 10" key="1">
    <citation type="journal article" date="2017" name="Int. J. Parasitol.">
        <title>The genome of the protozoan parasite Cystoisospora suis and a reverse vaccinology approach to identify vaccine candidates.</title>
        <authorList>
            <person name="Palmieri N."/>
            <person name="Shrestha A."/>
            <person name="Ruttkowski B."/>
            <person name="Beck T."/>
            <person name="Vogl C."/>
            <person name="Tomley F."/>
            <person name="Blake D.P."/>
            <person name="Joachim A."/>
        </authorList>
    </citation>
    <scope>NUCLEOTIDE SEQUENCE [LARGE SCALE GENOMIC DNA]</scope>
    <source>
        <strain evidence="9 10">Wien I</strain>
    </source>
</reference>
<dbReference type="OrthoDB" id="333018at2759"/>
<keyword evidence="4" id="KW-0560">Oxidoreductase</keyword>
<dbReference type="GO" id="GO:0005634">
    <property type="term" value="C:nucleus"/>
    <property type="evidence" value="ECO:0007669"/>
    <property type="project" value="UniProtKB-SubCell"/>
</dbReference>
<dbReference type="InterPro" id="IPR041667">
    <property type="entry name" value="Cupin_8"/>
</dbReference>
<name>A0A2C6KYM3_9APIC</name>
<evidence type="ECO:0000256" key="4">
    <source>
        <dbReference type="ARBA" id="ARBA00023002"/>
    </source>
</evidence>
<evidence type="ECO:0000256" key="3">
    <source>
        <dbReference type="ARBA" id="ARBA00022723"/>
    </source>
</evidence>
<feature type="region of interest" description="Disordered" evidence="7">
    <location>
        <begin position="911"/>
        <end position="1148"/>
    </location>
</feature>
<dbReference type="Gene3D" id="2.60.120.650">
    <property type="entry name" value="Cupin"/>
    <property type="match status" value="1"/>
</dbReference>
<feature type="domain" description="JmjC" evidence="8">
    <location>
        <begin position="818"/>
        <end position="1198"/>
    </location>
</feature>
<dbReference type="Proteomes" id="UP000221165">
    <property type="component" value="Unassembled WGS sequence"/>
</dbReference>
<evidence type="ECO:0000259" key="8">
    <source>
        <dbReference type="PROSITE" id="PS51184"/>
    </source>
</evidence>
<comment type="subcellular location">
    <subcellularLocation>
        <location evidence="2">Nucleus</location>
    </subcellularLocation>
</comment>
<dbReference type="AlphaFoldDB" id="A0A2C6KYM3"/>
<keyword evidence="9" id="KW-0489">Methyltransferase</keyword>
<feature type="compositionally biased region" description="Acidic residues" evidence="7">
    <location>
        <begin position="753"/>
        <end position="816"/>
    </location>
</feature>
<feature type="compositionally biased region" description="Basic and acidic residues" evidence="7">
    <location>
        <begin position="1048"/>
        <end position="1058"/>
    </location>
</feature>
<feature type="compositionally biased region" description="Acidic residues" evidence="7">
    <location>
        <begin position="1124"/>
        <end position="1134"/>
    </location>
</feature>
<feature type="compositionally biased region" description="Low complexity" evidence="7">
    <location>
        <begin position="588"/>
        <end position="601"/>
    </location>
</feature>
<feature type="compositionally biased region" description="Basic and acidic residues" evidence="7">
    <location>
        <begin position="1012"/>
        <end position="1032"/>
    </location>
</feature>
<keyword evidence="6" id="KW-0539">Nucleus</keyword>
<evidence type="ECO:0000256" key="7">
    <source>
        <dbReference type="SAM" id="MobiDB-lite"/>
    </source>
</evidence>
<dbReference type="Pfam" id="PF13621">
    <property type="entry name" value="Cupin_8"/>
    <property type="match status" value="1"/>
</dbReference>
<evidence type="ECO:0000313" key="10">
    <source>
        <dbReference type="Proteomes" id="UP000221165"/>
    </source>
</evidence>
<keyword evidence="5" id="KW-0408">Iron</keyword>
<dbReference type="InterPro" id="IPR003347">
    <property type="entry name" value="JmjC_dom"/>
</dbReference>
<protein>
    <submittedName>
        <fullName evidence="9">Histone lysine demethylase jmjd5</fullName>
    </submittedName>
</protein>
<gene>
    <name evidence="9" type="ORF">CSUI_001104</name>
</gene>
<comment type="cofactor">
    <cofactor evidence="1">
        <name>Fe(2+)</name>
        <dbReference type="ChEBI" id="CHEBI:29033"/>
    </cofactor>
</comment>
<feature type="region of interest" description="Disordered" evidence="7">
    <location>
        <begin position="585"/>
        <end position="655"/>
    </location>
</feature>
<feature type="compositionally biased region" description="Acidic residues" evidence="7">
    <location>
        <begin position="142"/>
        <end position="158"/>
    </location>
</feature>
<evidence type="ECO:0000256" key="6">
    <source>
        <dbReference type="ARBA" id="ARBA00023242"/>
    </source>
</evidence>
<feature type="region of interest" description="Disordered" evidence="7">
    <location>
        <begin position="128"/>
        <end position="220"/>
    </location>
</feature>
<feature type="compositionally biased region" description="Basic and acidic residues" evidence="7">
    <location>
        <begin position="173"/>
        <end position="182"/>
    </location>
</feature>
<proteinExistence type="predicted"/>